<feature type="region of interest" description="Disordered" evidence="12">
    <location>
        <begin position="1"/>
        <end position="637"/>
    </location>
</feature>
<evidence type="ECO:0000256" key="10">
    <source>
        <dbReference type="ARBA" id="ARBA00022990"/>
    </source>
</evidence>
<feature type="compositionally biased region" description="Low complexity" evidence="12">
    <location>
        <begin position="294"/>
        <end position="315"/>
    </location>
</feature>
<evidence type="ECO:0000256" key="2">
    <source>
        <dbReference type="ARBA" id="ARBA00009487"/>
    </source>
</evidence>
<feature type="compositionally biased region" description="Low complexity" evidence="12">
    <location>
        <begin position="55"/>
        <end position="83"/>
    </location>
</feature>
<dbReference type="STRING" id="7897.ENSLACP00000000018"/>
<evidence type="ECO:0000256" key="9">
    <source>
        <dbReference type="ARBA" id="ARBA00022843"/>
    </source>
</evidence>
<dbReference type="Bgee" id="ENSLACG00000000015">
    <property type="expression patterns" value="Expressed in post-anal tail muscle and 6 other cell types or tissues"/>
</dbReference>
<feature type="compositionally biased region" description="Basic and acidic residues" evidence="12">
    <location>
        <begin position="258"/>
        <end position="276"/>
    </location>
</feature>
<keyword evidence="6" id="KW-0646">Protease inhibitor</keyword>
<dbReference type="Proteomes" id="UP000008672">
    <property type="component" value="Unassembled WGS sequence"/>
</dbReference>
<feature type="compositionally biased region" description="Polar residues" evidence="12">
    <location>
        <begin position="574"/>
        <end position="591"/>
    </location>
</feature>
<evidence type="ECO:0000256" key="1">
    <source>
        <dbReference type="ARBA" id="ARBA00002637"/>
    </source>
</evidence>
<proteinExistence type="inferred from homology"/>
<evidence type="ECO:0000256" key="8">
    <source>
        <dbReference type="ARBA" id="ARBA00022737"/>
    </source>
</evidence>
<feature type="compositionally biased region" description="Basic and acidic residues" evidence="12">
    <location>
        <begin position="209"/>
        <end position="249"/>
    </location>
</feature>
<feature type="compositionally biased region" description="Basic and acidic residues" evidence="12">
    <location>
        <begin position="340"/>
        <end position="360"/>
    </location>
</feature>
<keyword evidence="5" id="KW-0597">Phosphoprotein</keyword>
<feature type="compositionally biased region" description="Basic and acidic residues" evidence="12">
    <location>
        <begin position="473"/>
        <end position="515"/>
    </location>
</feature>
<dbReference type="eggNOG" id="ENOG502RHIZ">
    <property type="taxonomic scope" value="Eukaryota"/>
</dbReference>
<feature type="compositionally biased region" description="Basic and acidic residues" evidence="12">
    <location>
        <begin position="161"/>
        <end position="170"/>
    </location>
</feature>
<feature type="compositionally biased region" description="Basic and acidic residues" evidence="12">
    <location>
        <begin position="367"/>
        <end position="376"/>
    </location>
</feature>
<reference evidence="13" key="3">
    <citation type="submission" date="2025-09" db="UniProtKB">
        <authorList>
            <consortium name="Ensembl"/>
        </authorList>
    </citation>
    <scope>IDENTIFICATION</scope>
</reference>
<evidence type="ECO:0000313" key="13">
    <source>
        <dbReference type="Ensembl" id="ENSLACP00000000018.1"/>
    </source>
</evidence>
<comment type="similarity">
    <text evidence="2">Belongs to the protease inhibitor I27 (calpastatin) family.</text>
</comment>
<keyword evidence="8" id="KW-0677">Repeat</keyword>
<dbReference type="EMBL" id="AFYH01187631">
    <property type="status" value="NOT_ANNOTATED_CDS"/>
    <property type="molecule type" value="Genomic_DNA"/>
</dbReference>
<dbReference type="EMBL" id="AFYH01187632">
    <property type="status" value="NOT_ANNOTATED_CDS"/>
    <property type="molecule type" value="Genomic_DNA"/>
</dbReference>
<dbReference type="EMBL" id="AFYH01187629">
    <property type="status" value="NOT_ANNOTATED_CDS"/>
    <property type="molecule type" value="Genomic_DNA"/>
</dbReference>
<feature type="compositionally biased region" description="Basic residues" evidence="12">
    <location>
        <begin position="1"/>
        <end position="15"/>
    </location>
</feature>
<reference evidence="13" key="2">
    <citation type="submission" date="2025-08" db="UniProtKB">
        <authorList>
            <consortium name="Ensembl"/>
        </authorList>
    </citation>
    <scope>IDENTIFICATION</scope>
</reference>
<keyword evidence="4" id="KW-1017">Isopeptide bond</keyword>
<dbReference type="Pfam" id="PF00748">
    <property type="entry name" value="Calpain_inhib"/>
    <property type="match status" value="4"/>
</dbReference>
<dbReference type="EMBL" id="AFYH01187630">
    <property type="status" value="NOT_ANNOTATED_CDS"/>
    <property type="molecule type" value="Genomic_DNA"/>
</dbReference>
<dbReference type="InParanoid" id="H2ZRJ7"/>
<feature type="compositionally biased region" description="Basic and acidic residues" evidence="12">
    <location>
        <begin position="523"/>
        <end position="543"/>
    </location>
</feature>
<dbReference type="PANTHER" id="PTHR10077:SF0">
    <property type="entry name" value="CALPASTATIN"/>
    <property type="match status" value="1"/>
</dbReference>
<accession>H2ZRJ7</accession>
<organism evidence="13 14">
    <name type="scientific">Latimeria chalumnae</name>
    <name type="common">Coelacanth</name>
    <dbReference type="NCBI Taxonomy" id="7897"/>
    <lineage>
        <taxon>Eukaryota</taxon>
        <taxon>Metazoa</taxon>
        <taxon>Chordata</taxon>
        <taxon>Craniata</taxon>
        <taxon>Vertebrata</taxon>
        <taxon>Euteleostomi</taxon>
        <taxon>Coelacanthiformes</taxon>
        <taxon>Coelacanthidae</taxon>
        <taxon>Latimeria</taxon>
    </lineage>
</organism>
<keyword evidence="7" id="KW-0789">Thiol protease inhibitor</keyword>
<name>H2ZRJ7_LATCH</name>
<evidence type="ECO:0000313" key="14">
    <source>
        <dbReference type="Proteomes" id="UP000008672"/>
    </source>
</evidence>
<evidence type="ECO:0000256" key="11">
    <source>
        <dbReference type="ARBA" id="ARBA00033013"/>
    </source>
</evidence>
<feature type="compositionally biased region" description="Basic and acidic residues" evidence="12">
    <location>
        <begin position="614"/>
        <end position="637"/>
    </location>
</feature>
<dbReference type="GO" id="GO:0010859">
    <property type="term" value="F:calcium-dependent cysteine-type endopeptidase inhibitor activity"/>
    <property type="evidence" value="ECO:0007669"/>
    <property type="project" value="TreeGrafter"/>
</dbReference>
<dbReference type="EMBL" id="AFYH01187626">
    <property type="status" value="NOT_ANNOTATED_CDS"/>
    <property type="molecule type" value="Genomic_DNA"/>
</dbReference>
<dbReference type="HOGENOM" id="CLU_411572_0_0_1"/>
<dbReference type="OMA" id="MCTIQSA"/>
<dbReference type="InterPro" id="IPR026998">
    <property type="entry name" value="Calpastatin"/>
</dbReference>
<feature type="compositionally biased region" description="Basic and acidic residues" evidence="12">
    <location>
        <begin position="383"/>
        <end position="402"/>
    </location>
</feature>
<dbReference type="GO" id="GO:0005737">
    <property type="term" value="C:cytoplasm"/>
    <property type="evidence" value="ECO:0007669"/>
    <property type="project" value="TreeGrafter"/>
</dbReference>
<keyword evidence="9" id="KW-0832">Ubl conjugation</keyword>
<sequence>MPHKGKKRSHSHKKGQANVQSGTKDVGASKPGDSKGEEKQATAVKQPLGTQPKPVAGAAGGAAAATKAAAAVGGAAAAGTAAASTSKTQPKLPSPTASNPPSMKRREAKGAQATVTESAKTAQSDKTKDASPALPATKQTGTAGVKAAATQQGKPSQGKPEVPKAKDEKGASVAAGAVASTGKPQAGKPGDALDELMGTLDTPVLPESPKFRGPEIKEKDHTSKEAVKVGEREDTIPPEYRLGRQEGKGGNKIPPLMTDKDKSKEKCKDPKDDTRALDFLSEGFQPTSAGAPLQSAAASVVQPAAPPSQKASKPGKALDELMDTLDTPVLPESPKFQGPEIKEKDHTSKEAVKVGEREDTIPPEYRLGIEEGKDGNKIPPLVTDKDKSKEKCKDPKDDKRALDFLSEGFQPTPAGPPLQSTIPPLQSAAAPVMQSSASTMKSAAPPSQKVGKPGDALDQLMGTLNIPVLPESPKFHGPEIKEKDHTSKEAVKVGEREDTIPPEYRLGREEGKDGNKIPPLVMDMDKDKLKEKCKDPKDDKRALDFLSEGFQPTPAGPPLQSTIPPLQSAAAPVMQSSASTMKSAAPPSQKTGKPGDALDQLMGTLNIPVLPESPKFHGPEIKEKDHTSKEAVKVGEREDTIPPEYRLGIEEVVKSKEPFTLTIFFLV</sequence>
<feature type="compositionally biased region" description="Polar residues" evidence="12">
    <location>
        <begin position="113"/>
        <end position="122"/>
    </location>
</feature>
<dbReference type="FunCoup" id="H2ZRJ7">
    <property type="interactions" value="1243"/>
</dbReference>
<dbReference type="EMBL" id="AFYH01187625">
    <property type="status" value="NOT_ANNOTATED_CDS"/>
    <property type="molecule type" value="Genomic_DNA"/>
</dbReference>
<gene>
    <name evidence="13" type="primary">CAST</name>
</gene>
<dbReference type="AlphaFoldDB" id="H2ZRJ7"/>
<keyword evidence="10" id="KW-0007">Acetylation</keyword>
<protein>
    <recommendedName>
        <fullName evidence="3">Calpastatin</fullName>
    </recommendedName>
    <alternativeName>
        <fullName evidence="11">Calpain inhibitor</fullName>
    </alternativeName>
</protein>
<dbReference type="EMBL" id="AFYH01187624">
    <property type="status" value="NOT_ANNOTATED_CDS"/>
    <property type="molecule type" value="Genomic_DNA"/>
</dbReference>
<evidence type="ECO:0000256" key="4">
    <source>
        <dbReference type="ARBA" id="ARBA00022499"/>
    </source>
</evidence>
<dbReference type="PANTHER" id="PTHR10077">
    <property type="entry name" value="CALPASTATIN"/>
    <property type="match status" value="1"/>
</dbReference>
<evidence type="ECO:0000256" key="7">
    <source>
        <dbReference type="ARBA" id="ARBA00022704"/>
    </source>
</evidence>
<dbReference type="EMBL" id="AFYH01187628">
    <property type="status" value="NOT_ANNOTATED_CDS"/>
    <property type="molecule type" value="Genomic_DNA"/>
</dbReference>
<dbReference type="InterPro" id="IPR001259">
    <property type="entry name" value="Prot_inh_calpain"/>
</dbReference>
<dbReference type="GeneTree" id="ENSGT00390000002993"/>
<feature type="compositionally biased region" description="Low complexity" evidence="12">
    <location>
        <begin position="171"/>
        <end position="180"/>
    </location>
</feature>
<dbReference type="Ensembl" id="ENSLACT00000000019.1">
    <property type="protein sequence ID" value="ENSLACP00000000018.1"/>
    <property type="gene ID" value="ENSLACG00000000015.1"/>
</dbReference>
<feature type="compositionally biased region" description="Polar residues" evidence="12">
    <location>
        <begin position="84"/>
        <end position="101"/>
    </location>
</feature>
<evidence type="ECO:0000256" key="12">
    <source>
        <dbReference type="SAM" id="MobiDB-lite"/>
    </source>
</evidence>
<comment type="function">
    <text evidence="1">Specific inhibition of calpain (calcium-dependent cysteine protease). Plays a key role in postmortem tenderization of meat and have been proposed to be involved in muscle protein degradation in living tissue.</text>
</comment>
<reference evidence="14" key="1">
    <citation type="submission" date="2011-08" db="EMBL/GenBank/DDBJ databases">
        <title>The draft genome of Latimeria chalumnae.</title>
        <authorList>
            <person name="Di Palma F."/>
            <person name="Alfoldi J."/>
            <person name="Johnson J."/>
            <person name="Berlin A."/>
            <person name="Gnerre S."/>
            <person name="Jaffe D."/>
            <person name="MacCallum I."/>
            <person name="Young S."/>
            <person name="Walker B.J."/>
            <person name="Lander E."/>
            <person name="Lindblad-Toh K."/>
        </authorList>
    </citation>
    <scope>NUCLEOTIDE SEQUENCE [LARGE SCALE GENOMIC DNA]</scope>
    <source>
        <strain evidence="14">Wild caught</strain>
    </source>
</reference>
<dbReference type="EMBL" id="AFYH01187623">
    <property type="status" value="NOT_ANNOTATED_CDS"/>
    <property type="molecule type" value="Genomic_DNA"/>
</dbReference>
<keyword evidence="14" id="KW-1185">Reference proteome</keyword>
<evidence type="ECO:0000256" key="6">
    <source>
        <dbReference type="ARBA" id="ARBA00022690"/>
    </source>
</evidence>
<dbReference type="EMBL" id="AFYH01187627">
    <property type="status" value="NOT_ANNOTATED_CDS"/>
    <property type="molecule type" value="Genomic_DNA"/>
</dbReference>
<evidence type="ECO:0000256" key="5">
    <source>
        <dbReference type="ARBA" id="ARBA00022553"/>
    </source>
</evidence>
<evidence type="ECO:0000256" key="3">
    <source>
        <dbReference type="ARBA" id="ARBA00017619"/>
    </source>
</evidence>